<dbReference type="CDD" id="cd00090">
    <property type="entry name" value="HTH_ARSR"/>
    <property type="match status" value="1"/>
</dbReference>
<accession>A0A8J6NMW1</accession>
<gene>
    <name evidence="5" type="ORF">H8E23_06680</name>
</gene>
<evidence type="ECO:0000256" key="3">
    <source>
        <dbReference type="ARBA" id="ARBA00023163"/>
    </source>
</evidence>
<organism evidence="5 6">
    <name type="scientific">Candidatus Desulfatibia profunda</name>
    <dbReference type="NCBI Taxonomy" id="2841695"/>
    <lineage>
        <taxon>Bacteria</taxon>
        <taxon>Pseudomonadati</taxon>
        <taxon>Thermodesulfobacteriota</taxon>
        <taxon>Desulfobacteria</taxon>
        <taxon>Desulfobacterales</taxon>
        <taxon>Desulfobacterales incertae sedis</taxon>
        <taxon>Candidatus Desulfatibia</taxon>
    </lineage>
</organism>
<keyword evidence="1" id="KW-0805">Transcription regulation</keyword>
<feature type="domain" description="HTH arsR-type" evidence="4">
    <location>
        <begin position="22"/>
        <end position="114"/>
    </location>
</feature>
<dbReference type="PROSITE" id="PS50987">
    <property type="entry name" value="HTH_ARSR_2"/>
    <property type="match status" value="1"/>
</dbReference>
<dbReference type="InterPro" id="IPR001845">
    <property type="entry name" value="HTH_ArsR_DNA-bd_dom"/>
</dbReference>
<dbReference type="SUPFAM" id="SSF46785">
    <property type="entry name" value="Winged helix' DNA-binding domain"/>
    <property type="match status" value="1"/>
</dbReference>
<dbReference type="InterPro" id="IPR011991">
    <property type="entry name" value="ArsR-like_HTH"/>
</dbReference>
<dbReference type="SMART" id="SM00418">
    <property type="entry name" value="HTH_ARSR"/>
    <property type="match status" value="1"/>
</dbReference>
<dbReference type="PANTHER" id="PTHR43132">
    <property type="entry name" value="ARSENICAL RESISTANCE OPERON REPRESSOR ARSR-RELATED"/>
    <property type="match status" value="1"/>
</dbReference>
<evidence type="ECO:0000256" key="1">
    <source>
        <dbReference type="ARBA" id="ARBA00023015"/>
    </source>
</evidence>
<evidence type="ECO:0000313" key="5">
    <source>
        <dbReference type="EMBL" id="MBC8361064.1"/>
    </source>
</evidence>
<dbReference type="GO" id="GO:0003700">
    <property type="term" value="F:DNA-binding transcription factor activity"/>
    <property type="evidence" value="ECO:0007669"/>
    <property type="project" value="InterPro"/>
</dbReference>
<dbReference type="NCBIfam" id="NF033788">
    <property type="entry name" value="HTH_metalloreg"/>
    <property type="match status" value="1"/>
</dbReference>
<name>A0A8J6NMW1_9BACT</name>
<dbReference type="AlphaFoldDB" id="A0A8J6NMW1"/>
<dbReference type="InterPro" id="IPR036390">
    <property type="entry name" value="WH_DNA-bd_sf"/>
</dbReference>
<protein>
    <submittedName>
        <fullName evidence="5">Helix-turn-helix transcriptional regulator</fullName>
    </submittedName>
</protein>
<dbReference type="GO" id="GO:0003677">
    <property type="term" value="F:DNA binding"/>
    <property type="evidence" value="ECO:0007669"/>
    <property type="project" value="UniProtKB-KW"/>
</dbReference>
<evidence type="ECO:0000313" key="6">
    <source>
        <dbReference type="Proteomes" id="UP000603434"/>
    </source>
</evidence>
<dbReference type="InterPro" id="IPR051011">
    <property type="entry name" value="Metal_resp_trans_reg"/>
</dbReference>
<dbReference type="PROSITE" id="PS00846">
    <property type="entry name" value="HTH_ARSR_1"/>
    <property type="match status" value="1"/>
</dbReference>
<keyword evidence="2" id="KW-0238">DNA-binding</keyword>
<dbReference type="Gene3D" id="1.10.10.10">
    <property type="entry name" value="Winged helix-like DNA-binding domain superfamily/Winged helix DNA-binding domain"/>
    <property type="match status" value="1"/>
</dbReference>
<sequence>MDICQEKILHHENVQKAVSNIPDSGTIQNLADMFKALSDPNRLKIVIALARCELCVCDLAAVAGSSESAVSHQLRILRNLKIVCFRREGKIVFYRLDDDHVSALINQSLEHVQE</sequence>
<dbReference type="Pfam" id="PF01022">
    <property type="entry name" value="HTH_5"/>
    <property type="match status" value="1"/>
</dbReference>
<dbReference type="PANTHER" id="PTHR43132:SF6">
    <property type="entry name" value="HTH-TYPE TRANSCRIPTIONAL REPRESSOR CZRA"/>
    <property type="match status" value="1"/>
</dbReference>
<evidence type="ECO:0000259" key="4">
    <source>
        <dbReference type="PROSITE" id="PS50987"/>
    </source>
</evidence>
<dbReference type="InterPro" id="IPR018334">
    <property type="entry name" value="ArsR_HTH"/>
</dbReference>
<reference evidence="5 6" key="1">
    <citation type="submission" date="2020-08" db="EMBL/GenBank/DDBJ databases">
        <title>Bridging the membrane lipid divide: bacteria of the FCB group superphylum have the potential to synthesize archaeal ether lipids.</title>
        <authorList>
            <person name="Villanueva L."/>
            <person name="Von Meijenfeldt F.A.B."/>
            <person name="Westbye A.B."/>
            <person name="Yadav S."/>
            <person name="Hopmans E.C."/>
            <person name="Dutilh B.E."/>
            <person name="Sinninghe Damste J.S."/>
        </authorList>
    </citation>
    <scope>NUCLEOTIDE SEQUENCE [LARGE SCALE GENOMIC DNA]</scope>
    <source>
        <strain evidence="5">NIOZ-UU30</strain>
    </source>
</reference>
<dbReference type="PRINTS" id="PR00778">
    <property type="entry name" value="HTHARSR"/>
</dbReference>
<proteinExistence type="predicted"/>
<evidence type="ECO:0000256" key="2">
    <source>
        <dbReference type="ARBA" id="ARBA00023125"/>
    </source>
</evidence>
<dbReference type="InterPro" id="IPR036388">
    <property type="entry name" value="WH-like_DNA-bd_sf"/>
</dbReference>
<keyword evidence="3" id="KW-0804">Transcription</keyword>
<dbReference type="Proteomes" id="UP000603434">
    <property type="component" value="Unassembled WGS sequence"/>
</dbReference>
<dbReference type="EMBL" id="JACNJH010000119">
    <property type="protein sequence ID" value="MBC8361064.1"/>
    <property type="molecule type" value="Genomic_DNA"/>
</dbReference>
<comment type="caution">
    <text evidence="5">The sequence shown here is derived from an EMBL/GenBank/DDBJ whole genome shotgun (WGS) entry which is preliminary data.</text>
</comment>